<proteinExistence type="predicted"/>
<dbReference type="EMBL" id="CP000626">
    <property type="protein sequence ID" value="ABQ19054.1"/>
    <property type="molecule type" value="Genomic_DNA"/>
</dbReference>
<protein>
    <submittedName>
        <fullName evidence="1">Uncharacterized protein</fullName>
    </submittedName>
</protein>
<sequence>MLIGVKIAMKSVICAQAQVAAPSHLGMEKWEDFLFTLQ</sequence>
<name>A0A0H3AFJ9_VIBC3</name>
<reference evidence="1 2" key="1">
    <citation type="submission" date="2007-03" db="EMBL/GenBank/DDBJ databases">
        <authorList>
            <person name="Heidelberg J."/>
        </authorList>
    </citation>
    <scope>NUCLEOTIDE SEQUENCE [LARGE SCALE GENOMIC DNA]</scope>
    <source>
        <strain evidence="2">ATCC 39541 / Classical Ogawa 395 / O395</strain>
    </source>
</reference>
<dbReference type="Proteomes" id="UP000000249">
    <property type="component" value="Chromosome 2"/>
</dbReference>
<accession>A0A0H3AFJ9</accession>
<dbReference type="KEGG" id="vco:VC0395_0652"/>
<dbReference type="AlphaFoldDB" id="A0A0H3AFJ9"/>
<evidence type="ECO:0000313" key="1">
    <source>
        <dbReference type="EMBL" id="ABQ19054.1"/>
    </source>
</evidence>
<dbReference type="PATRIC" id="fig|345073.21.peg.3340"/>
<evidence type="ECO:0000313" key="2">
    <source>
        <dbReference type="Proteomes" id="UP000000249"/>
    </source>
</evidence>
<organism evidence="1 2">
    <name type="scientific">Vibrio cholerae serotype O1 (strain ATCC 39541 / Classical Ogawa 395 / O395)</name>
    <dbReference type="NCBI Taxonomy" id="345073"/>
    <lineage>
        <taxon>Bacteria</taxon>
        <taxon>Pseudomonadati</taxon>
        <taxon>Pseudomonadota</taxon>
        <taxon>Gammaproteobacteria</taxon>
        <taxon>Vibrionales</taxon>
        <taxon>Vibrionaceae</taxon>
        <taxon>Vibrio</taxon>
    </lineage>
</organism>
<gene>
    <name evidence="1" type="ordered locus">VC0395_0652</name>
</gene>
<dbReference type="KEGG" id="vcr:VC395_A0599"/>